<dbReference type="CDD" id="cd10234">
    <property type="entry name" value="ASKHA_NBD_HSP70_DnaK-like"/>
    <property type="match status" value="1"/>
</dbReference>
<dbReference type="FunFam" id="3.90.640.10:FF:000003">
    <property type="entry name" value="Molecular chaperone DnaK"/>
    <property type="match status" value="1"/>
</dbReference>
<dbReference type="GO" id="GO:0005524">
    <property type="term" value="F:ATP binding"/>
    <property type="evidence" value="ECO:0007669"/>
    <property type="project" value="UniProtKB-KW"/>
</dbReference>
<dbReference type="SUPFAM" id="SSF100920">
    <property type="entry name" value="Heat shock protein 70kD (HSP70), peptide-binding domain"/>
    <property type="match status" value="1"/>
</dbReference>
<dbReference type="InterPro" id="IPR029047">
    <property type="entry name" value="HSP70_peptide-bd_sf"/>
</dbReference>
<evidence type="ECO:0000313" key="9">
    <source>
        <dbReference type="EMBL" id="NHM14531.1"/>
    </source>
</evidence>
<feature type="region of interest" description="Disordered" evidence="8">
    <location>
        <begin position="555"/>
        <end position="575"/>
    </location>
</feature>
<keyword evidence="4 7" id="KW-0067">ATP-binding</keyword>
<evidence type="ECO:0000256" key="8">
    <source>
        <dbReference type="SAM" id="MobiDB-lite"/>
    </source>
</evidence>
<dbReference type="Pfam" id="PF00012">
    <property type="entry name" value="HSP70"/>
    <property type="match status" value="2"/>
</dbReference>
<keyword evidence="3 7" id="KW-0547">Nucleotide-binding</keyword>
<evidence type="ECO:0000256" key="7">
    <source>
        <dbReference type="RuleBase" id="RU003322"/>
    </source>
</evidence>
<evidence type="ECO:0000256" key="3">
    <source>
        <dbReference type="ARBA" id="ARBA00022741"/>
    </source>
</evidence>
<dbReference type="InterPro" id="IPR018181">
    <property type="entry name" value="Heat_shock_70_CS"/>
</dbReference>
<dbReference type="PROSITE" id="PS00329">
    <property type="entry name" value="HSP70_2"/>
    <property type="match status" value="1"/>
</dbReference>
<dbReference type="SUPFAM" id="SSF53067">
    <property type="entry name" value="Actin-like ATPase domain"/>
    <property type="match status" value="2"/>
</dbReference>
<evidence type="ECO:0000256" key="1">
    <source>
        <dbReference type="ARBA" id="ARBA00007381"/>
    </source>
</evidence>
<accession>A0A9E6MPR4</accession>
<dbReference type="PROSITE" id="PS00297">
    <property type="entry name" value="HSP70_1"/>
    <property type="match status" value="1"/>
</dbReference>
<evidence type="ECO:0000313" key="11">
    <source>
        <dbReference type="Proteomes" id="UP000636394"/>
    </source>
</evidence>
<dbReference type="NCBIfam" id="NF001413">
    <property type="entry name" value="PRK00290.1"/>
    <property type="match status" value="1"/>
</dbReference>
<evidence type="ECO:0000256" key="6">
    <source>
        <dbReference type="ARBA" id="ARBA00023186"/>
    </source>
</evidence>
<dbReference type="FunFam" id="2.60.34.10:FF:000012">
    <property type="entry name" value="Heat shock 70 kDa protein"/>
    <property type="match status" value="1"/>
</dbReference>
<dbReference type="SUPFAM" id="SSF100934">
    <property type="entry name" value="Heat shock protein 70kD (HSP70), C-terminal subdomain"/>
    <property type="match status" value="1"/>
</dbReference>
<dbReference type="PROSITE" id="PS01036">
    <property type="entry name" value="HSP70_3"/>
    <property type="match status" value="1"/>
</dbReference>
<keyword evidence="11" id="KW-1185">Reference proteome</keyword>
<dbReference type="EMBL" id="CP072829">
    <property type="protein sequence ID" value="QTU83818.1"/>
    <property type="molecule type" value="Genomic_DNA"/>
</dbReference>
<dbReference type="GO" id="GO:0140662">
    <property type="term" value="F:ATP-dependent protein folding chaperone"/>
    <property type="evidence" value="ECO:0007669"/>
    <property type="project" value="InterPro"/>
</dbReference>
<dbReference type="InterPro" id="IPR029048">
    <property type="entry name" value="HSP70_C_sf"/>
</dbReference>
<dbReference type="EMBL" id="WPCR01000008">
    <property type="protein sequence ID" value="NHM14531.1"/>
    <property type="molecule type" value="Genomic_DNA"/>
</dbReference>
<organism evidence="10 12">
    <name type="scientific">Xiamenia xianingshaonis</name>
    <dbReference type="NCBI Taxonomy" id="2682776"/>
    <lineage>
        <taxon>Bacteria</taxon>
        <taxon>Bacillati</taxon>
        <taxon>Actinomycetota</taxon>
        <taxon>Coriobacteriia</taxon>
        <taxon>Eggerthellales</taxon>
        <taxon>Eggerthellaceae</taxon>
        <taxon>Xiamenia</taxon>
    </lineage>
</organism>
<dbReference type="Proteomes" id="UP000636394">
    <property type="component" value="Unassembled WGS sequence"/>
</dbReference>
<dbReference type="RefSeq" id="WP_166339823.1">
    <property type="nucleotide sequence ID" value="NZ_CP072829.1"/>
</dbReference>
<evidence type="ECO:0000256" key="4">
    <source>
        <dbReference type="ARBA" id="ARBA00022840"/>
    </source>
</evidence>
<dbReference type="FunFam" id="3.30.420.40:FF:000071">
    <property type="entry name" value="Molecular chaperone DnaK"/>
    <property type="match status" value="1"/>
</dbReference>
<dbReference type="PRINTS" id="PR00301">
    <property type="entry name" value="HEATSHOCK70"/>
</dbReference>
<keyword evidence="6" id="KW-0143">Chaperone</keyword>
<dbReference type="Gene3D" id="2.60.34.10">
    <property type="entry name" value="Substrate Binding Domain Of DNAk, Chain A, domain 1"/>
    <property type="match status" value="1"/>
</dbReference>
<proteinExistence type="inferred from homology"/>
<dbReference type="PANTHER" id="PTHR19375">
    <property type="entry name" value="HEAT SHOCK PROTEIN 70KDA"/>
    <property type="match status" value="1"/>
</dbReference>
<keyword evidence="5" id="KW-0346">Stress response</keyword>
<dbReference type="InterPro" id="IPR013126">
    <property type="entry name" value="Hsp_70_fam"/>
</dbReference>
<dbReference type="KEGG" id="ebz:J7S26_05390"/>
<evidence type="ECO:0000256" key="5">
    <source>
        <dbReference type="ARBA" id="ARBA00023016"/>
    </source>
</evidence>
<evidence type="ECO:0000313" key="12">
    <source>
        <dbReference type="Proteomes" id="UP000671910"/>
    </source>
</evidence>
<comment type="similarity">
    <text evidence="1 7">Belongs to the heat shock protein 70 family.</text>
</comment>
<keyword evidence="2" id="KW-0597">Phosphoprotein</keyword>
<name>A0A9E6MPR4_9ACTN</name>
<evidence type="ECO:0000256" key="2">
    <source>
        <dbReference type="ARBA" id="ARBA00022553"/>
    </source>
</evidence>
<evidence type="ECO:0000313" key="10">
    <source>
        <dbReference type="EMBL" id="QTU83818.1"/>
    </source>
</evidence>
<sequence>MASIGIDLGTTNSCAYTVEGGRPEVIVNAEGGRTTPSVVAFTKDGERLVGTVAVRQAAMNPDRTIASVKRHMGTRWSKAVDGKAYSPQELSAMILRKLKTDAEAYLGQPVEDAVITVPAYFDDSQRQATKDAGRIAGLNVLRIINEPTAAALAYGLDNGVPQKVMVYDLGGGTFDVSIIEIGDDVIEVLATSGDNHLGGDDFDERLADKLTRDFQAAHGIDLTADRAAHQRVKEAAEQAKKDLSALESTTVNLPFLAQGPAGPIHFETVVTRMEFDSLTRDLVERTTTPVVTALNDAGIAASELGCVLLVGGSTRIPAVQDHVQRLTGKTPSASINPDECVAAGAAVQASTLAGACTGLVRADSLLLLDVTPLSLSIETVGGVATRLVERNTTLPVHYSQVFTTASPFQTSVEVKVLQGERPMAADNKAIGTFRLKGIKRAAAGVPQIEVTFDIDANGILTVSAKDLDTGKEQSIVIDDSDRMSDAEIEQAIADAAAYAAQDEQRRASLSVHDDAQRLLAQVDAALAAHGKELEKAEKKAVQTDASELRRLLNKRPAGFTKKQREAAAAAQGDDTEAVQAAAERLRATAADLLAKGEDTAE</sequence>
<dbReference type="InterPro" id="IPR043129">
    <property type="entry name" value="ATPase_NBD"/>
</dbReference>
<reference evidence="9 11" key="1">
    <citation type="submission" date="2019-11" db="EMBL/GenBank/DDBJ databases">
        <title>Eggerthellaceae novel genus isolated from the rectal contents of marmort.</title>
        <authorList>
            <person name="Zhang G."/>
        </authorList>
    </citation>
    <scope>NUCLEOTIDE SEQUENCE [LARGE SCALE GENOMIC DNA]</scope>
    <source>
        <strain evidence="9">Zg-886</strain>
        <strain evidence="11">zg-886</strain>
    </source>
</reference>
<protein>
    <submittedName>
        <fullName evidence="10">Molecular chaperone DnaK</fullName>
    </submittedName>
</protein>
<gene>
    <name evidence="10" type="primary">dnaK</name>
    <name evidence="9" type="ORF">GMI68_07100</name>
    <name evidence="10" type="ORF">J7S26_05390</name>
</gene>
<dbReference type="Gene3D" id="3.90.640.10">
    <property type="entry name" value="Actin, Chain A, domain 4"/>
    <property type="match status" value="1"/>
</dbReference>
<dbReference type="Gene3D" id="3.30.420.40">
    <property type="match status" value="2"/>
</dbReference>
<dbReference type="Proteomes" id="UP000671910">
    <property type="component" value="Chromosome"/>
</dbReference>
<dbReference type="AlphaFoldDB" id="A0A9E6MPR4"/>
<reference evidence="10" key="2">
    <citation type="submission" date="2021-04" db="EMBL/GenBank/DDBJ databases">
        <title>Novel species in family Eggerthellaceae.</title>
        <authorList>
            <person name="Zhang G."/>
        </authorList>
    </citation>
    <scope>NUCLEOTIDE SEQUENCE</scope>
    <source>
        <strain evidence="10">Zg-886</strain>
    </source>
</reference>